<evidence type="ECO:0000259" key="1">
    <source>
        <dbReference type="Pfam" id="PF20250"/>
    </source>
</evidence>
<dbReference type="Pfam" id="PF20250">
    <property type="entry name" value="FapA_N"/>
    <property type="match status" value="1"/>
</dbReference>
<feature type="domain" description="Flagellar Assembly Protein A N-terminal region" evidence="1">
    <location>
        <begin position="136"/>
        <end position="289"/>
    </location>
</feature>
<accession>A0A4R3JZ27</accession>
<comment type="caution">
    <text evidence="2">The sequence shown here is derived from an EMBL/GenBank/DDBJ whole genome shotgun (WGS) entry which is preliminary data.</text>
</comment>
<dbReference type="PANTHER" id="PTHR38032:SF1">
    <property type="entry name" value="RNA-BINDING PROTEIN KHPB N-TERMINAL DOMAIN-CONTAINING PROTEIN"/>
    <property type="match status" value="1"/>
</dbReference>
<keyword evidence="3" id="KW-1185">Reference proteome</keyword>
<dbReference type="InterPro" id="IPR046866">
    <property type="entry name" value="FapA_N"/>
</dbReference>
<reference evidence="2 3" key="1">
    <citation type="submission" date="2019-03" db="EMBL/GenBank/DDBJ databases">
        <title>Genomic Encyclopedia of Type Strains, Phase IV (KMG-IV): sequencing the most valuable type-strain genomes for metagenomic binning, comparative biology and taxonomic classification.</title>
        <authorList>
            <person name="Goeker M."/>
        </authorList>
    </citation>
    <scope>NUCLEOTIDE SEQUENCE [LARGE SCALE GENOMIC DNA]</scope>
    <source>
        <strain evidence="2 3">DSM 103923</strain>
    </source>
</reference>
<dbReference type="RefSeq" id="WP_126462532.1">
    <property type="nucleotide sequence ID" value="NZ_AP018721.1"/>
</dbReference>
<dbReference type="OrthoDB" id="8578642at2"/>
<proteinExistence type="predicted"/>
<dbReference type="EMBL" id="SLZY01000004">
    <property type="protein sequence ID" value="TCS72734.1"/>
    <property type="molecule type" value="Genomic_DNA"/>
</dbReference>
<dbReference type="InterPro" id="IPR005646">
    <property type="entry name" value="FapA"/>
</dbReference>
<dbReference type="Proteomes" id="UP000295135">
    <property type="component" value="Unassembled WGS sequence"/>
</dbReference>
<protein>
    <recommendedName>
        <fullName evidence="1">Flagellar Assembly Protein A N-terminal region domain-containing protein</fullName>
    </recommendedName>
</protein>
<gene>
    <name evidence="2" type="ORF">EDC61_104151</name>
</gene>
<dbReference type="AlphaFoldDB" id="A0A4R3JZ27"/>
<organism evidence="2 3">
    <name type="scientific">Sulfuritortus calidifontis</name>
    <dbReference type="NCBI Taxonomy" id="1914471"/>
    <lineage>
        <taxon>Bacteria</taxon>
        <taxon>Pseudomonadati</taxon>
        <taxon>Pseudomonadota</taxon>
        <taxon>Betaproteobacteria</taxon>
        <taxon>Nitrosomonadales</taxon>
        <taxon>Thiobacillaceae</taxon>
        <taxon>Sulfuritortus</taxon>
    </lineage>
</organism>
<evidence type="ECO:0000313" key="2">
    <source>
        <dbReference type="EMBL" id="TCS72734.1"/>
    </source>
</evidence>
<name>A0A4R3JZ27_9PROT</name>
<dbReference type="PANTHER" id="PTHR38032">
    <property type="entry name" value="POLYMERASE-RELATED"/>
    <property type="match status" value="1"/>
</dbReference>
<sequence length="632" mass="69483">MLPGFVRRTERGLEVDLAVLEPGEDFRKFVERVFGGGLLFRGLDYANFHKLLYDAEALEQTRRQFEQAGKKPELFLATDIAPFAEARRPLYRGFKLDEDGASAEYFFEPLIIDVAAEESESGEAMAGGRQREIAQATQLDFDEFIAAAWDKGLRFGLDAAAIKANIQKNRPERVAIARMLPPTPGTDASVVEKTDALHRSDAPKKLPDGRIDLRSFSNRFPQVKAGTRLMMKVRRVLGKAGRDVAGQVLEPELPEDFDITTLAGPGTRIDSSKEGDYIVAAMDGFLNLDTDTHQLSVTEKIINKEGVSLRTTGDVSFKCDEYEEHGEVQEQREVKGRHMTFMNNVFGNILSDGGRIVIKSNLSGGSARSPGGSISVEGNASRATIEAKGGEIELNYVDSSVIIGRSVRIKHAVACDIYADELYIELAEGCAIAASQVRIDMSRARRGVETLVNILVPNAALYEQQMAELNQAKSDAASLIKNKSLEVQTLTNQPALKTFLNVQQKLKAGEISLTPEQKADFQRLQAKVMQPLQQLQIARQQMLAGRNQLEELDRQIGQLHQAHQAMVSSIGCQLAAVDGETLVRTVSLQTDEPSIGDLPAAQLRARLREAGVGEKLFANDIGSLDWQFTNPA</sequence>
<evidence type="ECO:0000313" key="3">
    <source>
        <dbReference type="Proteomes" id="UP000295135"/>
    </source>
</evidence>